<dbReference type="EMBL" id="LHPF02000007">
    <property type="protein sequence ID" value="PSC73385.1"/>
    <property type="molecule type" value="Genomic_DNA"/>
</dbReference>
<evidence type="ECO:0000313" key="1">
    <source>
        <dbReference type="EMBL" id="PSC73385.1"/>
    </source>
</evidence>
<organism evidence="1 2">
    <name type="scientific">Micractinium conductrix</name>
    <dbReference type="NCBI Taxonomy" id="554055"/>
    <lineage>
        <taxon>Eukaryota</taxon>
        <taxon>Viridiplantae</taxon>
        <taxon>Chlorophyta</taxon>
        <taxon>core chlorophytes</taxon>
        <taxon>Trebouxiophyceae</taxon>
        <taxon>Chlorellales</taxon>
        <taxon>Chlorellaceae</taxon>
        <taxon>Chlorella clade</taxon>
        <taxon>Micractinium</taxon>
    </lineage>
</organism>
<dbReference type="OrthoDB" id="522620at2759"/>
<dbReference type="Proteomes" id="UP000239649">
    <property type="component" value="Unassembled WGS sequence"/>
</dbReference>
<name>A0A2P6VH22_9CHLO</name>
<comment type="caution">
    <text evidence="1">The sequence shown here is derived from an EMBL/GenBank/DDBJ whole genome shotgun (WGS) entry which is preliminary data.</text>
</comment>
<accession>A0A2P6VH22</accession>
<keyword evidence="2" id="KW-1185">Reference proteome</keyword>
<dbReference type="AlphaFoldDB" id="A0A2P6VH22"/>
<reference evidence="1 2" key="1">
    <citation type="journal article" date="2018" name="Plant J.">
        <title>Genome sequences of Chlorella sorokiniana UTEX 1602 and Micractinium conductrix SAG 241.80: implications to maltose excretion by a green alga.</title>
        <authorList>
            <person name="Arriola M.B."/>
            <person name="Velmurugan N."/>
            <person name="Zhang Y."/>
            <person name="Plunkett M.H."/>
            <person name="Hondzo H."/>
            <person name="Barney B.M."/>
        </authorList>
    </citation>
    <scope>NUCLEOTIDE SEQUENCE [LARGE SCALE GENOMIC DNA]</scope>
    <source>
        <strain evidence="1 2">SAG 241.80</strain>
    </source>
</reference>
<sequence>MGFVSNVLVQGIISFVIIGSLKRAGVVRVEPRAIENPGLRTVFEQGVSFGESVALAGERIVSEFKKA</sequence>
<proteinExistence type="predicted"/>
<gene>
    <name evidence="1" type="ORF">C2E20_3264</name>
</gene>
<evidence type="ECO:0000313" key="2">
    <source>
        <dbReference type="Proteomes" id="UP000239649"/>
    </source>
</evidence>
<protein>
    <submittedName>
        <fullName evidence="1">Uncharacterized protein</fullName>
    </submittedName>
</protein>